<dbReference type="InParanoid" id="A0A194WUD2"/>
<dbReference type="AlphaFoldDB" id="A0A194WUD2"/>
<dbReference type="KEGG" id="psco:LY89DRAFT_786894"/>
<evidence type="ECO:0000313" key="1">
    <source>
        <dbReference type="EMBL" id="KUJ11279.1"/>
    </source>
</evidence>
<dbReference type="Proteomes" id="UP000070700">
    <property type="component" value="Unassembled WGS sequence"/>
</dbReference>
<gene>
    <name evidence="1" type="ORF">LY89DRAFT_786894</name>
</gene>
<dbReference type="RefSeq" id="XP_018065634.1">
    <property type="nucleotide sequence ID" value="XM_018223025.1"/>
</dbReference>
<dbReference type="EMBL" id="KQ947427">
    <property type="protein sequence ID" value="KUJ11279.1"/>
    <property type="molecule type" value="Genomic_DNA"/>
</dbReference>
<dbReference type="GeneID" id="28832751"/>
<dbReference type="InterPro" id="IPR032675">
    <property type="entry name" value="LRR_dom_sf"/>
</dbReference>
<evidence type="ECO:0000313" key="2">
    <source>
        <dbReference type="Proteomes" id="UP000070700"/>
    </source>
</evidence>
<reference evidence="1 2" key="1">
    <citation type="submission" date="2015-10" db="EMBL/GenBank/DDBJ databases">
        <title>Full genome of DAOMC 229536 Phialocephala scopiformis, a fungal endophyte of spruce producing the potent anti-insectan compound rugulosin.</title>
        <authorList>
            <consortium name="DOE Joint Genome Institute"/>
            <person name="Walker A.K."/>
            <person name="Frasz S.L."/>
            <person name="Seifert K.A."/>
            <person name="Miller J.D."/>
            <person name="Mondo S.J."/>
            <person name="Labutti K."/>
            <person name="Lipzen A."/>
            <person name="Dockter R."/>
            <person name="Kennedy M."/>
            <person name="Grigoriev I.V."/>
            <person name="Spatafora J.W."/>
        </authorList>
    </citation>
    <scope>NUCLEOTIDE SEQUENCE [LARGE SCALE GENOMIC DNA]</scope>
    <source>
        <strain evidence="1 2">CBS 120377</strain>
    </source>
</reference>
<keyword evidence="2" id="KW-1185">Reference proteome</keyword>
<dbReference type="OrthoDB" id="3522729at2759"/>
<evidence type="ECO:0008006" key="3">
    <source>
        <dbReference type="Google" id="ProtNLM"/>
    </source>
</evidence>
<sequence length="412" mass="46667">MLLHDLDEDVLGLIVSYLSPIRQDVVNLALACRSFYPITKYPEHISVTCPSAQYLALTNIFIEDPSYGHKMLSLHLRVDAPKCTIRRSTIDAFFQRVPNLRTLRLEADVKPHYTNLLLSPNLSFQNTLQTLHLTDSSLTVQEILNLLSLPKLRHLNLASDRPIHYSPPSTPQSPFLHLQTLRLNSLLPASILASILPRTLQLSSLRWKIALPANTLQTTLSHLSQSLVSLNLSTNRQTWVSHEIPPLDLSAFVCLTHVVASAELFFTPLSPQISRDGFFDLLPYSLKSITIYLPFQISLFYNLSLSHVDKVGRQAFLRGKLDPSLYNFIAQIADQKRERFPNLTKVELLEGVGGNRGPFVEESWVPPRKVREKFEETGTELRVVVRADKVPGRDEGWVHWRGLGQGFRGSVW</sequence>
<name>A0A194WUD2_MOLSC</name>
<dbReference type="SUPFAM" id="SSF52047">
    <property type="entry name" value="RNI-like"/>
    <property type="match status" value="1"/>
</dbReference>
<proteinExistence type="predicted"/>
<accession>A0A194WUD2</accession>
<organism evidence="1 2">
    <name type="scientific">Mollisia scopiformis</name>
    <name type="common">Conifer needle endophyte fungus</name>
    <name type="synonym">Phialocephala scopiformis</name>
    <dbReference type="NCBI Taxonomy" id="149040"/>
    <lineage>
        <taxon>Eukaryota</taxon>
        <taxon>Fungi</taxon>
        <taxon>Dikarya</taxon>
        <taxon>Ascomycota</taxon>
        <taxon>Pezizomycotina</taxon>
        <taxon>Leotiomycetes</taxon>
        <taxon>Helotiales</taxon>
        <taxon>Mollisiaceae</taxon>
        <taxon>Mollisia</taxon>
    </lineage>
</organism>
<dbReference type="Gene3D" id="3.80.10.10">
    <property type="entry name" value="Ribonuclease Inhibitor"/>
    <property type="match status" value="1"/>
</dbReference>
<protein>
    <recommendedName>
        <fullName evidence="3">F-box domain-containing protein</fullName>
    </recommendedName>
</protein>